<sequence>MNWKERILLILMASVNFTHILDFMVMMPLGNFLMPYFKITPGQFSVIVASYSISAAVSGFAAAFFVDGYDRKKVLLFGYTGFVIGTICCGIAPTYLLLLAARITAGLFGGLIGAQVLSIVADSFPYEKRGQAMGILFSAFSLASIVGVPAALYLAGWTGWHTPFLAIGGLGVIIILLLSRYLPAMSAHIHGARTKPVTMLKNVVSSRKQLVALGLSGALMLGHFLIIPFLNPYMEFNVGFTDTQRNMIYMVGGLATFFTSPLIGKLADKYGKHNTFMVFALISLIPIFLITNMPAIKYYYVLMVTGIWFVLSTGRGIPAQAIISNVVPAEQRGSFMSFNGSIQQLFSGIASLIAGAIVISKPDHTIVHYSWVGYLSIAIVLCSVFIARKLLQYEKAG</sequence>
<organism evidence="8 9">
    <name type="scientific">Sediminibacterium goheungense</name>
    <dbReference type="NCBI Taxonomy" id="1086393"/>
    <lineage>
        <taxon>Bacteria</taxon>
        <taxon>Pseudomonadati</taxon>
        <taxon>Bacteroidota</taxon>
        <taxon>Chitinophagia</taxon>
        <taxon>Chitinophagales</taxon>
        <taxon>Chitinophagaceae</taxon>
        <taxon>Sediminibacterium</taxon>
    </lineage>
</organism>
<dbReference type="InterPro" id="IPR020846">
    <property type="entry name" value="MFS_dom"/>
</dbReference>
<comment type="subcellular location">
    <subcellularLocation>
        <location evidence="1">Cell membrane</location>
        <topology evidence="1">Multi-pass membrane protein</topology>
    </subcellularLocation>
</comment>
<feature type="transmembrane region" description="Helical" evidence="6">
    <location>
        <begin position="103"/>
        <end position="121"/>
    </location>
</feature>
<reference evidence="8 9" key="1">
    <citation type="submission" date="2019-03" db="EMBL/GenBank/DDBJ databases">
        <title>Genomic Encyclopedia of Archaeal and Bacterial Type Strains, Phase II (KMG-II): from individual species to whole genera.</title>
        <authorList>
            <person name="Goeker M."/>
        </authorList>
    </citation>
    <scope>NUCLEOTIDE SEQUENCE [LARGE SCALE GENOMIC DNA]</scope>
    <source>
        <strain evidence="8 9">DSM 28323</strain>
    </source>
</reference>
<dbReference type="InterPro" id="IPR036259">
    <property type="entry name" value="MFS_trans_sf"/>
</dbReference>
<gene>
    <name evidence="8" type="ORF">BC659_0552</name>
</gene>
<protein>
    <submittedName>
        <fullName evidence="8">Putative MFS family arabinose efflux permease</fullName>
    </submittedName>
</protein>
<keyword evidence="3 6" id="KW-0812">Transmembrane</keyword>
<dbReference type="PROSITE" id="PS50850">
    <property type="entry name" value="MFS"/>
    <property type="match status" value="1"/>
</dbReference>
<name>A0A4R6J2J1_9BACT</name>
<proteinExistence type="predicted"/>
<feature type="transmembrane region" description="Helical" evidence="6">
    <location>
        <begin position="338"/>
        <end position="359"/>
    </location>
</feature>
<feature type="transmembrane region" description="Helical" evidence="6">
    <location>
        <begin position="7"/>
        <end position="26"/>
    </location>
</feature>
<dbReference type="Proteomes" id="UP000295741">
    <property type="component" value="Unassembled WGS sequence"/>
</dbReference>
<dbReference type="Gene3D" id="1.20.1250.20">
    <property type="entry name" value="MFS general substrate transporter like domains"/>
    <property type="match status" value="1"/>
</dbReference>
<comment type="caution">
    <text evidence="8">The sequence shown here is derived from an EMBL/GenBank/DDBJ whole genome shotgun (WGS) entry which is preliminary data.</text>
</comment>
<dbReference type="AlphaFoldDB" id="A0A4R6J2J1"/>
<feature type="transmembrane region" description="Helical" evidence="6">
    <location>
        <begin position="371"/>
        <end position="391"/>
    </location>
</feature>
<keyword evidence="5 6" id="KW-0472">Membrane</keyword>
<dbReference type="OrthoDB" id="9812221at2"/>
<dbReference type="RefSeq" id="WP_133473034.1">
    <property type="nucleotide sequence ID" value="NZ_SNWP01000010.1"/>
</dbReference>
<dbReference type="GO" id="GO:0022857">
    <property type="term" value="F:transmembrane transporter activity"/>
    <property type="evidence" value="ECO:0007669"/>
    <property type="project" value="InterPro"/>
</dbReference>
<feature type="transmembrane region" description="Helical" evidence="6">
    <location>
        <begin position="133"/>
        <end position="154"/>
    </location>
</feature>
<evidence type="ECO:0000256" key="5">
    <source>
        <dbReference type="ARBA" id="ARBA00023136"/>
    </source>
</evidence>
<feature type="transmembrane region" description="Helical" evidence="6">
    <location>
        <begin position="210"/>
        <end position="227"/>
    </location>
</feature>
<dbReference type="EMBL" id="SNWP01000010">
    <property type="protein sequence ID" value="TDO28486.1"/>
    <property type="molecule type" value="Genomic_DNA"/>
</dbReference>
<feature type="transmembrane region" description="Helical" evidence="6">
    <location>
        <begin position="299"/>
        <end position="317"/>
    </location>
</feature>
<evidence type="ECO:0000256" key="2">
    <source>
        <dbReference type="ARBA" id="ARBA00022475"/>
    </source>
</evidence>
<evidence type="ECO:0000256" key="6">
    <source>
        <dbReference type="SAM" id="Phobius"/>
    </source>
</evidence>
<dbReference type="PANTHER" id="PTHR43124">
    <property type="entry name" value="PURINE EFFLUX PUMP PBUE"/>
    <property type="match status" value="1"/>
</dbReference>
<keyword evidence="9" id="KW-1185">Reference proteome</keyword>
<accession>A0A4R6J2J1</accession>
<evidence type="ECO:0000256" key="4">
    <source>
        <dbReference type="ARBA" id="ARBA00022989"/>
    </source>
</evidence>
<evidence type="ECO:0000256" key="1">
    <source>
        <dbReference type="ARBA" id="ARBA00004651"/>
    </source>
</evidence>
<keyword evidence="4 6" id="KW-1133">Transmembrane helix</keyword>
<evidence type="ECO:0000259" key="7">
    <source>
        <dbReference type="PROSITE" id="PS50850"/>
    </source>
</evidence>
<feature type="transmembrane region" description="Helical" evidence="6">
    <location>
        <begin position="247"/>
        <end position="264"/>
    </location>
</feature>
<dbReference type="CDD" id="cd17324">
    <property type="entry name" value="MFS_NepI_like"/>
    <property type="match status" value="1"/>
</dbReference>
<evidence type="ECO:0000256" key="3">
    <source>
        <dbReference type="ARBA" id="ARBA00022692"/>
    </source>
</evidence>
<keyword evidence="2" id="KW-1003">Cell membrane</keyword>
<dbReference type="SUPFAM" id="SSF103473">
    <property type="entry name" value="MFS general substrate transporter"/>
    <property type="match status" value="1"/>
</dbReference>
<feature type="transmembrane region" description="Helical" evidence="6">
    <location>
        <begin position="160"/>
        <end position="178"/>
    </location>
</feature>
<dbReference type="PANTHER" id="PTHR43124:SF10">
    <property type="entry name" value="PURINE EFFLUX PUMP PBUE"/>
    <property type="match status" value="1"/>
</dbReference>
<feature type="transmembrane region" description="Helical" evidence="6">
    <location>
        <begin position="46"/>
        <end position="67"/>
    </location>
</feature>
<dbReference type="InterPro" id="IPR011701">
    <property type="entry name" value="MFS"/>
</dbReference>
<dbReference type="GO" id="GO:0005886">
    <property type="term" value="C:plasma membrane"/>
    <property type="evidence" value="ECO:0007669"/>
    <property type="project" value="UniProtKB-SubCell"/>
</dbReference>
<dbReference type="Pfam" id="PF07690">
    <property type="entry name" value="MFS_1"/>
    <property type="match status" value="1"/>
</dbReference>
<feature type="domain" description="Major facilitator superfamily (MFS) profile" evidence="7">
    <location>
        <begin position="8"/>
        <end position="395"/>
    </location>
</feature>
<dbReference type="InterPro" id="IPR050189">
    <property type="entry name" value="MFS_Efflux_Transporters"/>
</dbReference>
<feature type="transmembrane region" description="Helical" evidence="6">
    <location>
        <begin position="74"/>
        <end position="97"/>
    </location>
</feature>
<evidence type="ECO:0000313" key="9">
    <source>
        <dbReference type="Proteomes" id="UP000295741"/>
    </source>
</evidence>
<evidence type="ECO:0000313" key="8">
    <source>
        <dbReference type="EMBL" id="TDO28486.1"/>
    </source>
</evidence>
<feature type="transmembrane region" description="Helical" evidence="6">
    <location>
        <begin position="276"/>
        <end position="293"/>
    </location>
</feature>